<comment type="caution">
    <text evidence="1">The sequence shown here is derived from an EMBL/GenBank/DDBJ whole genome shotgun (WGS) entry which is preliminary data.</text>
</comment>
<dbReference type="Proteomes" id="UP000219522">
    <property type="component" value="Unassembled WGS sequence"/>
</dbReference>
<keyword evidence="2" id="KW-1185">Reference proteome</keyword>
<organism evidence="1 2">
    <name type="scientific">Caballeronia arationis</name>
    <dbReference type="NCBI Taxonomy" id="1777142"/>
    <lineage>
        <taxon>Bacteria</taxon>
        <taxon>Pseudomonadati</taxon>
        <taxon>Pseudomonadota</taxon>
        <taxon>Betaproteobacteria</taxon>
        <taxon>Burkholderiales</taxon>
        <taxon>Burkholderiaceae</taxon>
        <taxon>Caballeronia</taxon>
    </lineage>
</organism>
<dbReference type="AlphaFoldDB" id="A0A7Z7I4W4"/>
<gene>
    <name evidence="1" type="ORF">SAMN05446927_1142</name>
</gene>
<protein>
    <submittedName>
        <fullName evidence="1">Uncharacterized protein</fullName>
    </submittedName>
</protein>
<sequence>MWIFRVGEHPLGAVRIREWCPRARHTIGLFVQLPHGAASGLDQLAQSGPSFPDNVLTAISDWANHVTTLGSPRHHVWVRREVA</sequence>
<dbReference type="EMBL" id="OCSU01000001">
    <property type="protein sequence ID" value="SOE56010.1"/>
    <property type="molecule type" value="Genomic_DNA"/>
</dbReference>
<name>A0A7Z7I4W4_9BURK</name>
<reference evidence="1 2" key="1">
    <citation type="submission" date="2017-09" db="EMBL/GenBank/DDBJ databases">
        <authorList>
            <person name="Varghese N."/>
            <person name="Submissions S."/>
        </authorList>
    </citation>
    <scope>NUCLEOTIDE SEQUENCE [LARGE SCALE GENOMIC DNA]</scope>
    <source>
        <strain evidence="1 2">OK806</strain>
    </source>
</reference>
<accession>A0A7Z7I4W4</accession>
<proteinExistence type="predicted"/>
<evidence type="ECO:0000313" key="1">
    <source>
        <dbReference type="EMBL" id="SOE56010.1"/>
    </source>
</evidence>
<evidence type="ECO:0000313" key="2">
    <source>
        <dbReference type="Proteomes" id="UP000219522"/>
    </source>
</evidence>